<evidence type="ECO:0000313" key="8">
    <source>
        <dbReference type="Proteomes" id="UP000635387"/>
    </source>
</evidence>
<dbReference type="Gene3D" id="3.90.180.10">
    <property type="entry name" value="Medium-chain alcohol dehydrogenases, catalytic domain"/>
    <property type="match status" value="1"/>
</dbReference>
<dbReference type="EMBL" id="BNAY01000007">
    <property type="protein sequence ID" value="GHH28450.1"/>
    <property type="molecule type" value="Genomic_DNA"/>
</dbReference>
<keyword evidence="4" id="KW-0560">Oxidoreductase</keyword>
<proteinExistence type="inferred from homology"/>
<dbReference type="CDD" id="cd08254">
    <property type="entry name" value="hydroxyacyl_CoA_DH"/>
    <property type="match status" value="1"/>
</dbReference>
<dbReference type="InterPro" id="IPR013149">
    <property type="entry name" value="ADH-like_C"/>
</dbReference>
<comment type="cofactor">
    <cofactor evidence="1 5">
        <name>Zn(2+)</name>
        <dbReference type="ChEBI" id="CHEBI:29105"/>
    </cofactor>
</comment>
<dbReference type="InterPro" id="IPR036291">
    <property type="entry name" value="NAD(P)-bd_dom_sf"/>
</dbReference>
<keyword evidence="8" id="KW-1185">Reference proteome</keyword>
<evidence type="ECO:0000256" key="1">
    <source>
        <dbReference type="ARBA" id="ARBA00001947"/>
    </source>
</evidence>
<comment type="similarity">
    <text evidence="5">Belongs to the zinc-containing alcohol dehydrogenase family.</text>
</comment>
<comment type="caution">
    <text evidence="7">The sequence shown here is derived from an EMBL/GenBank/DDBJ whole genome shotgun (WGS) entry which is preliminary data.</text>
</comment>
<dbReference type="PANTHER" id="PTHR43401">
    <property type="entry name" value="L-THREONINE 3-DEHYDROGENASE"/>
    <property type="match status" value="1"/>
</dbReference>
<evidence type="ECO:0000256" key="2">
    <source>
        <dbReference type="ARBA" id="ARBA00022723"/>
    </source>
</evidence>
<dbReference type="SMART" id="SM00829">
    <property type="entry name" value="PKS_ER"/>
    <property type="match status" value="1"/>
</dbReference>
<feature type="domain" description="Enoyl reductase (ER)" evidence="6">
    <location>
        <begin position="21"/>
        <end position="354"/>
    </location>
</feature>
<protein>
    <submittedName>
        <fullName evidence="7">Dehydrogenase</fullName>
    </submittedName>
</protein>
<dbReference type="SUPFAM" id="SSF50129">
    <property type="entry name" value="GroES-like"/>
    <property type="match status" value="1"/>
</dbReference>
<evidence type="ECO:0000256" key="3">
    <source>
        <dbReference type="ARBA" id="ARBA00022833"/>
    </source>
</evidence>
<evidence type="ECO:0000259" key="6">
    <source>
        <dbReference type="SMART" id="SM00829"/>
    </source>
</evidence>
<evidence type="ECO:0000313" key="7">
    <source>
        <dbReference type="EMBL" id="GHH28450.1"/>
    </source>
</evidence>
<accession>A0ABQ3M6X2</accession>
<dbReference type="InterPro" id="IPR050129">
    <property type="entry name" value="Zn_alcohol_dh"/>
</dbReference>
<dbReference type="InterPro" id="IPR002328">
    <property type="entry name" value="ADH_Zn_CS"/>
</dbReference>
<dbReference type="SUPFAM" id="SSF51735">
    <property type="entry name" value="NAD(P)-binding Rossmann-fold domains"/>
    <property type="match status" value="1"/>
</dbReference>
<dbReference type="PROSITE" id="PS00059">
    <property type="entry name" value="ADH_ZINC"/>
    <property type="match status" value="1"/>
</dbReference>
<keyword evidence="2 5" id="KW-0479">Metal-binding</keyword>
<keyword evidence="3 5" id="KW-0862">Zinc</keyword>
<gene>
    <name evidence="7" type="ORF">GCM10017790_59300</name>
</gene>
<sequence length="356" mass="37634">MTATGADGRLPATMRAVRFDSVTGDLSLQEVPVRAPDVDEVVVKIAACGICNSDLDRIDGRVTPVLPVFTPGHEAAGVVVAVGERVSLWAPGDRVVLAAGRECGHCAECRVGGGPDDCADPHLMAVHCDGAWAEYVTTSATALVGVPDSIPLEQATVLSGSVSTPYGAIDTARLRPAEAVGVWGLGALGTHLVQLARICGASPIIALDPRPVARERALGRGADVALDPANRQVTSYIKEITKGRGLDVAFDLVGCPSTFGQAREVLRKRGRLVMVSASPDTQEVGRELPLARNDQIVVGHTGYRVTHLEGVVELMERGRLDIDGSISAILPLEQVIEGVRRMREHDDAPIRVLLRP</sequence>
<dbReference type="Gene3D" id="3.40.50.720">
    <property type="entry name" value="NAD(P)-binding Rossmann-like Domain"/>
    <property type="match status" value="1"/>
</dbReference>
<dbReference type="RefSeq" id="WP_229907992.1">
    <property type="nucleotide sequence ID" value="NZ_BNAY01000007.1"/>
</dbReference>
<dbReference type="InterPro" id="IPR011032">
    <property type="entry name" value="GroES-like_sf"/>
</dbReference>
<dbReference type="Pfam" id="PF08240">
    <property type="entry name" value="ADH_N"/>
    <property type="match status" value="1"/>
</dbReference>
<evidence type="ECO:0000256" key="4">
    <source>
        <dbReference type="ARBA" id="ARBA00023002"/>
    </source>
</evidence>
<name>A0ABQ3M6X2_9PSEU</name>
<organism evidence="7 8">
    <name type="scientific">Amycolatopsis oliviviridis</name>
    <dbReference type="NCBI Taxonomy" id="1471590"/>
    <lineage>
        <taxon>Bacteria</taxon>
        <taxon>Bacillati</taxon>
        <taxon>Actinomycetota</taxon>
        <taxon>Actinomycetes</taxon>
        <taxon>Pseudonocardiales</taxon>
        <taxon>Pseudonocardiaceae</taxon>
        <taxon>Amycolatopsis</taxon>
    </lineage>
</organism>
<dbReference type="Pfam" id="PF00107">
    <property type="entry name" value="ADH_zinc_N"/>
    <property type="match status" value="1"/>
</dbReference>
<dbReference type="InterPro" id="IPR013154">
    <property type="entry name" value="ADH-like_N"/>
</dbReference>
<reference evidence="8" key="1">
    <citation type="journal article" date="2019" name="Int. J. Syst. Evol. Microbiol.">
        <title>The Global Catalogue of Microorganisms (GCM) 10K type strain sequencing project: providing services to taxonomists for standard genome sequencing and annotation.</title>
        <authorList>
            <consortium name="The Broad Institute Genomics Platform"/>
            <consortium name="The Broad Institute Genome Sequencing Center for Infectious Disease"/>
            <person name="Wu L."/>
            <person name="Ma J."/>
        </authorList>
    </citation>
    <scope>NUCLEOTIDE SEQUENCE [LARGE SCALE GENOMIC DNA]</scope>
    <source>
        <strain evidence="8">CGMCC 4.7683</strain>
    </source>
</reference>
<dbReference type="PANTHER" id="PTHR43401:SF2">
    <property type="entry name" value="L-THREONINE 3-DEHYDROGENASE"/>
    <property type="match status" value="1"/>
</dbReference>
<dbReference type="Proteomes" id="UP000635387">
    <property type="component" value="Unassembled WGS sequence"/>
</dbReference>
<dbReference type="InterPro" id="IPR020843">
    <property type="entry name" value="ER"/>
</dbReference>
<evidence type="ECO:0000256" key="5">
    <source>
        <dbReference type="RuleBase" id="RU361277"/>
    </source>
</evidence>